<keyword evidence="4" id="KW-0446">Lipid-binding</keyword>
<dbReference type="EMBL" id="AMQN01007613">
    <property type="status" value="NOT_ANNOTATED_CDS"/>
    <property type="molecule type" value="Genomic_DNA"/>
</dbReference>
<dbReference type="OMA" id="PNEFPHN"/>
<dbReference type="Pfam" id="PF21273">
    <property type="entry name" value="SNX17-27-31_F1_FERM"/>
    <property type="match status" value="1"/>
</dbReference>
<dbReference type="Gene3D" id="3.30.1520.10">
    <property type="entry name" value="Phox-like domain"/>
    <property type="match status" value="1"/>
</dbReference>
<dbReference type="FunFam" id="2.30.42.10:FF:000061">
    <property type="entry name" value="sorting nexin-27 isoform X2"/>
    <property type="match status" value="1"/>
</dbReference>
<dbReference type="InterPro" id="IPR048763">
    <property type="entry name" value="SNX17-31_FERM_F1"/>
</dbReference>
<evidence type="ECO:0000259" key="9">
    <source>
        <dbReference type="PROSITE" id="PS50200"/>
    </source>
</evidence>
<dbReference type="SMART" id="SM00228">
    <property type="entry name" value="PDZ"/>
    <property type="match status" value="1"/>
</dbReference>
<dbReference type="EMBL" id="KB301027">
    <property type="protein sequence ID" value="ELU05983.1"/>
    <property type="molecule type" value="Genomic_DNA"/>
</dbReference>
<dbReference type="InterPro" id="IPR001478">
    <property type="entry name" value="PDZ"/>
</dbReference>
<dbReference type="SUPFAM" id="SSF50156">
    <property type="entry name" value="PDZ domain-like"/>
    <property type="match status" value="1"/>
</dbReference>
<dbReference type="Proteomes" id="UP000014760">
    <property type="component" value="Unassembled WGS sequence"/>
</dbReference>
<evidence type="ECO:0000259" key="8">
    <source>
        <dbReference type="PROSITE" id="PS50195"/>
    </source>
</evidence>
<protein>
    <recommendedName>
        <fullName evidence="13">Sorting nexin-27</fullName>
    </recommendedName>
</protein>
<dbReference type="OrthoDB" id="10036828at2759"/>
<sequence length="512" mass="58023">MADSEEESCSPPAGSPSEDFSGPRVVVITKTETGFGFNVRGQVNEGGQLKSINGELYAPMQHVSAVLEGGAAQRAGIRKGDRILEVNGSNVEGSTHKQVVDLIRSGGDSLTLTVVSVPRQVADQWEPSEESSGPSLVDYSEKRSLPISVPSYQTLDRFGEKYVVYNIHMAGRHLCSRRYREFSGLHVQLKREFSDFNFPKLPGKWPFQLSEQQLDARRRGIEQYLEKVCAVRVLADCDVMQEFLSTHESSTNGALHGGSTVELKVLLPDRNIITVSINRTANTHQVHEAVVQKLNMDPEIANYFALFEIEEYNFERKLQASELPHNLYIKNYSTATATCISLRKWLFCLAKEIALSSQDEQALNCFFWQAVEEVSRGQIKPADKLYELKALQDSGKKMEYLRQVRSMDGYGEVAFPHCLCNSRKGGHVIAIVATSNFKLQACKEDGTLESQVIEFEWADIEQYEVDEESFNFAYKRDGKKARWVKIFTNYFVYMYECFERLKTELNWEQEDG</sequence>
<dbReference type="GO" id="GO:0005769">
    <property type="term" value="C:early endosome"/>
    <property type="evidence" value="ECO:0007669"/>
    <property type="project" value="UniProtKB-SubCell"/>
</dbReference>
<evidence type="ECO:0000313" key="12">
    <source>
        <dbReference type="Proteomes" id="UP000014760"/>
    </source>
</evidence>
<dbReference type="CDD" id="cd06886">
    <property type="entry name" value="PX_SNX27"/>
    <property type="match status" value="1"/>
</dbReference>
<dbReference type="InterPro" id="IPR036871">
    <property type="entry name" value="PX_dom_sf"/>
</dbReference>
<feature type="domain" description="PX" evidence="8">
    <location>
        <begin position="143"/>
        <end position="251"/>
    </location>
</feature>
<dbReference type="Gene3D" id="2.30.42.10">
    <property type="match status" value="1"/>
</dbReference>
<dbReference type="FunFam" id="3.10.20.90:FF:000210">
    <property type="entry name" value="Putative Sorting nexin-27"/>
    <property type="match status" value="1"/>
</dbReference>
<dbReference type="CDD" id="cd23070">
    <property type="entry name" value="PDZ_SNX27-like"/>
    <property type="match status" value="1"/>
</dbReference>
<dbReference type="Pfam" id="PF00787">
    <property type="entry name" value="PX"/>
    <property type="match status" value="1"/>
</dbReference>
<dbReference type="CDD" id="cd13338">
    <property type="entry name" value="FERM-like_C_SNX27"/>
    <property type="match status" value="1"/>
</dbReference>
<comment type="subcellular location">
    <subcellularLocation>
        <location evidence="2">Early endosome</location>
    </subcellularLocation>
    <subcellularLocation>
        <location evidence="1">Endomembrane system</location>
        <topology evidence="1">Peripheral membrane protein</topology>
    </subcellularLocation>
</comment>
<evidence type="ECO:0000259" key="7">
    <source>
        <dbReference type="PROSITE" id="PS50106"/>
    </source>
</evidence>
<reference evidence="11" key="3">
    <citation type="submission" date="2015-06" db="UniProtKB">
        <authorList>
            <consortium name="EnsemblMetazoa"/>
        </authorList>
    </citation>
    <scope>IDENTIFICATION</scope>
</reference>
<dbReference type="InterPro" id="IPR001683">
    <property type="entry name" value="PX_dom"/>
</dbReference>
<dbReference type="PROSITE" id="PS50195">
    <property type="entry name" value="PX"/>
    <property type="match status" value="1"/>
</dbReference>
<dbReference type="STRING" id="283909.R7UIQ7"/>
<feature type="domain" description="PDZ" evidence="7">
    <location>
        <begin position="25"/>
        <end position="118"/>
    </location>
</feature>
<dbReference type="GO" id="GO:0007165">
    <property type="term" value="P:signal transduction"/>
    <property type="evidence" value="ECO:0007669"/>
    <property type="project" value="InterPro"/>
</dbReference>
<dbReference type="EnsemblMetazoa" id="CapteT130010">
    <property type="protein sequence ID" value="CapteP130010"/>
    <property type="gene ID" value="CapteG130010"/>
</dbReference>
<dbReference type="PANTHER" id="PTHR12431">
    <property type="entry name" value="SORTING NEXIN 17 AND 27"/>
    <property type="match status" value="1"/>
</dbReference>
<dbReference type="InterPro" id="IPR036034">
    <property type="entry name" value="PDZ_sf"/>
</dbReference>
<evidence type="ECO:0000256" key="1">
    <source>
        <dbReference type="ARBA" id="ARBA00004184"/>
    </source>
</evidence>
<dbReference type="GO" id="GO:0032456">
    <property type="term" value="P:endocytic recycling"/>
    <property type="evidence" value="ECO:0007669"/>
    <property type="project" value="TreeGrafter"/>
</dbReference>
<evidence type="ECO:0000256" key="4">
    <source>
        <dbReference type="ARBA" id="ARBA00023121"/>
    </source>
</evidence>
<dbReference type="GO" id="GO:0006886">
    <property type="term" value="P:intracellular protein transport"/>
    <property type="evidence" value="ECO:0007669"/>
    <property type="project" value="TreeGrafter"/>
</dbReference>
<dbReference type="Gene3D" id="3.10.20.90">
    <property type="entry name" value="Phosphatidylinositol 3-kinase Catalytic Subunit, Chain A, domain 1"/>
    <property type="match status" value="1"/>
</dbReference>
<evidence type="ECO:0000313" key="11">
    <source>
        <dbReference type="EnsemblMetazoa" id="CapteP130010"/>
    </source>
</evidence>
<evidence type="ECO:0000313" key="10">
    <source>
        <dbReference type="EMBL" id="ELU05983.1"/>
    </source>
</evidence>
<dbReference type="FunCoup" id="R7UIQ7">
    <property type="interactions" value="1288"/>
</dbReference>
<dbReference type="Gene3D" id="1.20.80.60">
    <property type="match status" value="1"/>
</dbReference>
<dbReference type="InterPro" id="IPR037833">
    <property type="entry name" value="SNX27_PX"/>
</dbReference>
<keyword evidence="12" id="KW-1185">Reference proteome</keyword>
<dbReference type="AlphaFoldDB" id="R7UIQ7"/>
<dbReference type="PANTHER" id="PTHR12431:SF19">
    <property type="entry name" value="SORTING NEXIN-27"/>
    <property type="match status" value="1"/>
</dbReference>
<reference evidence="12" key="1">
    <citation type="submission" date="2012-12" db="EMBL/GenBank/DDBJ databases">
        <authorList>
            <person name="Hellsten U."/>
            <person name="Grimwood J."/>
            <person name="Chapman J.A."/>
            <person name="Shapiro H."/>
            <person name="Aerts A."/>
            <person name="Otillar R.P."/>
            <person name="Terry A.Y."/>
            <person name="Boore J.L."/>
            <person name="Simakov O."/>
            <person name="Marletaz F."/>
            <person name="Cho S.-J."/>
            <person name="Edsinger-Gonzales E."/>
            <person name="Havlak P."/>
            <person name="Kuo D.-H."/>
            <person name="Larsson T."/>
            <person name="Lv J."/>
            <person name="Arendt D."/>
            <person name="Savage R."/>
            <person name="Osoegawa K."/>
            <person name="de Jong P."/>
            <person name="Lindberg D.R."/>
            <person name="Seaver E.C."/>
            <person name="Weisblat D.A."/>
            <person name="Putnam N.H."/>
            <person name="Grigoriev I.V."/>
            <person name="Rokhsar D.S."/>
        </authorList>
    </citation>
    <scope>NUCLEOTIDE SEQUENCE</scope>
    <source>
        <strain evidence="12">I ESC-2004</strain>
    </source>
</reference>
<keyword evidence="5" id="KW-0472">Membrane</keyword>
<reference evidence="10 12" key="2">
    <citation type="journal article" date="2013" name="Nature">
        <title>Insights into bilaterian evolution from three spiralian genomes.</title>
        <authorList>
            <person name="Simakov O."/>
            <person name="Marletaz F."/>
            <person name="Cho S.J."/>
            <person name="Edsinger-Gonzales E."/>
            <person name="Havlak P."/>
            <person name="Hellsten U."/>
            <person name="Kuo D.H."/>
            <person name="Larsson T."/>
            <person name="Lv J."/>
            <person name="Arendt D."/>
            <person name="Savage R."/>
            <person name="Osoegawa K."/>
            <person name="de Jong P."/>
            <person name="Grimwood J."/>
            <person name="Chapman J.A."/>
            <person name="Shapiro H."/>
            <person name="Aerts A."/>
            <person name="Otillar R.P."/>
            <person name="Terry A.Y."/>
            <person name="Boore J.L."/>
            <person name="Grigoriev I.V."/>
            <person name="Lindberg D.R."/>
            <person name="Seaver E.C."/>
            <person name="Weisblat D.A."/>
            <person name="Putnam N.H."/>
            <person name="Rokhsar D.S."/>
        </authorList>
    </citation>
    <scope>NUCLEOTIDE SEQUENCE</scope>
    <source>
        <strain evidence="10 12">I ESC-2004</strain>
    </source>
</reference>
<dbReference type="CDD" id="cd01777">
    <property type="entry name" value="FERM_F1_SNX27"/>
    <property type="match status" value="1"/>
</dbReference>
<organism evidence="10">
    <name type="scientific">Capitella teleta</name>
    <name type="common">Polychaete worm</name>
    <dbReference type="NCBI Taxonomy" id="283909"/>
    <lineage>
        <taxon>Eukaryota</taxon>
        <taxon>Metazoa</taxon>
        <taxon>Spiralia</taxon>
        <taxon>Lophotrochozoa</taxon>
        <taxon>Annelida</taxon>
        <taxon>Polychaeta</taxon>
        <taxon>Sedentaria</taxon>
        <taxon>Scolecida</taxon>
        <taxon>Capitellidae</taxon>
        <taxon>Capitella</taxon>
    </lineage>
</organism>
<dbReference type="GO" id="GO:0032266">
    <property type="term" value="F:phosphatidylinositol-3-phosphate binding"/>
    <property type="evidence" value="ECO:0007669"/>
    <property type="project" value="InterPro"/>
</dbReference>
<accession>R7UIQ7</accession>
<dbReference type="InterPro" id="IPR037827">
    <property type="entry name" value="SNX27_FERM-like_dom"/>
</dbReference>
<evidence type="ECO:0008006" key="13">
    <source>
        <dbReference type="Google" id="ProtNLM"/>
    </source>
</evidence>
<dbReference type="PROSITE" id="PS50200">
    <property type="entry name" value="RA"/>
    <property type="match status" value="1"/>
</dbReference>
<feature type="region of interest" description="Disordered" evidence="6">
    <location>
        <begin position="1"/>
        <end position="23"/>
    </location>
</feature>
<gene>
    <name evidence="10" type="ORF">CAPTEDRAFT_130010</name>
</gene>
<evidence type="ECO:0000256" key="5">
    <source>
        <dbReference type="ARBA" id="ARBA00023136"/>
    </source>
</evidence>
<evidence type="ECO:0000256" key="6">
    <source>
        <dbReference type="SAM" id="MobiDB-lite"/>
    </source>
</evidence>
<dbReference type="InterPro" id="IPR000159">
    <property type="entry name" value="RA_dom"/>
</dbReference>
<dbReference type="SMART" id="SM00312">
    <property type="entry name" value="PX"/>
    <property type="match status" value="1"/>
</dbReference>
<dbReference type="Pfam" id="PF00595">
    <property type="entry name" value="PDZ"/>
    <property type="match status" value="1"/>
</dbReference>
<dbReference type="InterPro" id="IPR037835">
    <property type="entry name" value="SNX27_RA"/>
</dbReference>
<name>R7UIQ7_CAPTE</name>
<proteinExistence type="predicted"/>
<dbReference type="HOGENOM" id="CLU_028138_0_0_1"/>
<keyword evidence="3" id="KW-0967">Endosome</keyword>
<dbReference type="FunFam" id="3.30.1520.10:FF:000003">
    <property type="entry name" value="sorting nexin-27 isoform X2"/>
    <property type="match status" value="1"/>
</dbReference>
<dbReference type="SUPFAM" id="SSF64268">
    <property type="entry name" value="PX domain"/>
    <property type="match status" value="1"/>
</dbReference>
<dbReference type="PROSITE" id="PS50106">
    <property type="entry name" value="PDZ"/>
    <property type="match status" value="1"/>
</dbReference>
<evidence type="ECO:0000256" key="3">
    <source>
        <dbReference type="ARBA" id="ARBA00022753"/>
    </source>
</evidence>
<evidence type="ECO:0000256" key="2">
    <source>
        <dbReference type="ARBA" id="ARBA00004412"/>
    </source>
</evidence>
<feature type="domain" description="Ras-associating" evidence="9">
    <location>
        <begin position="259"/>
        <end position="347"/>
    </location>
</feature>